<gene>
    <name evidence="8" type="ORF">NK718_06380</name>
</gene>
<dbReference type="Gene3D" id="1.20.120.1220">
    <property type="match status" value="1"/>
</dbReference>
<dbReference type="Proteomes" id="UP001205890">
    <property type="component" value="Unassembled WGS sequence"/>
</dbReference>
<organism evidence="8 9">
    <name type="scientific">Alsobacter ponti</name>
    <dbReference type="NCBI Taxonomy" id="2962936"/>
    <lineage>
        <taxon>Bacteria</taxon>
        <taxon>Pseudomonadati</taxon>
        <taxon>Pseudomonadota</taxon>
        <taxon>Alphaproteobacteria</taxon>
        <taxon>Hyphomicrobiales</taxon>
        <taxon>Alsobacteraceae</taxon>
        <taxon>Alsobacter</taxon>
    </lineage>
</organism>
<feature type="domain" description="Prepilin type IV endopeptidase peptidase" evidence="7">
    <location>
        <begin position="8"/>
        <end position="112"/>
    </location>
</feature>
<dbReference type="PANTHER" id="PTHR36506:SF1">
    <property type="entry name" value="PREFLAGELLIN PEPTIDASE"/>
    <property type="match status" value="1"/>
</dbReference>
<keyword evidence="9" id="KW-1185">Reference proteome</keyword>
<reference evidence="8 9" key="1">
    <citation type="submission" date="2022-07" db="EMBL/GenBank/DDBJ databases">
        <authorList>
            <person name="Li W.-J."/>
            <person name="Deng Q.-Q."/>
        </authorList>
    </citation>
    <scope>NUCLEOTIDE SEQUENCE [LARGE SCALE GENOMIC DNA]</scope>
    <source>
        <strain evidence="8 9">SYSU M60028</strain>
    </source>
</reference>
<feature type="transmembrane region" description="Helical" evidence="6">
    <location>
        <begin position="27"/>
        <end position="46"/>
    </location>
</feature>
<evidence type="ECO:0000256" key="4">
    <source>
        <dbReference type="ARBA" id="ARBA00022989"/>
    </source>
</evidence>
<comment type="caution">
    <text evidence="8">The sequence shown here is derived from an EMBL/GenBank/DDBJ whole genome shotgun (WGS) entry which is preliminary data.</text>
</comment>
<dbReference type="EMBL" id="JANCLU010000004">
    <property type="protein sequence ID" value="MCP8938136.1"/>
    <property type="molecule type" value="Genomic_DNA"/>
</dbReference>
<evidence type="ECO:0000256" key="5">
    <source>
        <dbReference type="ARBA" id="ARBA00023136"/>
    </source>
</evidence>
<name>A0ABT1LAX3_9HYPH</name>
<proteinExistence type="predicted"/>
<evidence type="ECO:0000313" key="9">
    <source>
        <dbReference type="Proteomes" id="UP001205890"/>
    </source>
</evidence>
<evidence type="ECO:0000259" key="7">
    <source>
        <dbReference type="Pfam" id="PF01478"/>
    </source>
</evidence>
<keyword evidence="4 6" id="KW-1133">Transmembrane helix</keyword>
<evidence type="ECO:0000256" key="2">
    <source>
        <dbReference type="ARBA" id="ARBA00022475"/>
    </source>
</evidence>
<comment type="subcellular location">
    <subcellularLocation>
        <location evidence="1">Cell membrane</location>
        <topology evidence="1">Multi-pass membrane protein</topology>
    </subcellularLocation>
</comment>
<dbReference type="PANTHER" id="PTHR36506">
    <property type="entry name" value="PREFLAGELLIN PEPTIDASE"/>
    <property type="match status" value="1"/>
</dbReference>
<protein>
    <submittedName>
        <fullName evidence="8">Prepilin peptidase</fullName>
    </submittedName>
</protein>
<keyword evidence="5 6" id="KW-0472">Membrane</keyword>
<feature type="transmembrane region" description="Helical" evidence="6">
    <location>
        <begin position="96"/>
        <end position="115"/>
    </location>
</feature>
<sequence length="168" mass="17576">MTDLLILLLFPALMAYAATSDLISMTISNRVSLLLAAGFLVVALALGMPAGAFAWHVATGAFVLLVTFGMFAAGWIGGGDAKLAAATALWMGSEAVVQYLAWSSVFGGVLTLLLLQYRAHPMPRMALGVPWLVHLHQPRTGIPYGIALAAGGLTAYPGSPLWTLASLH</sequence>
<keyword evidence="2" id="KW-1003">Cell membrane</keyword>
<keyword evidence="3 6" id="KW-0812">Transmembrane</keyword>
<accession>A0ABT1LAX3</accession>
<dbReference type="InterPro" id="IPR000045">
    <property type="entry name" value="Prepilin_IV_endopep_pep"/>
</dbReference>
<evidence type="ECO:0000256" key="3">
    <source>
        <dbReference type="ARBA" id="ARBA00022692"/>
    </source>
</evidence>
<evidence type="ECO:0000256" key="6">
    <source>
        <dbReference type="SAM" id="Phobius"/>
    </source>
</evidence>
<feature type="transmembrane region" description="Helical" evidence="6">
    <location>
        <begin position="53"/>
        <end position="76"/>
    </location>
</feature>
<evidence type="ECO:0000256" key="1">
    <source>
        <dbReference type="ARBA" id="ARBA00004651"/>
    </source>
</evidence>
<evidence type="ECO:0000313" key="8">
    <source>
        <dbReference type="EMBL" id="MCP8938136.1"/>
    </source>
</evidence>
<dbReference type="InterPro" id="IPR052218">
    <property type="entry name" value="Preflagellin_Peptidase"/>
</dbReference>
<dbReference type="RefSeq" id="WP_254739729.1">
    <property type="nucleotide sequence ID" value="NZ_JANCLU010000004.1"/>
</dbReference>
<dbReference type="Pfam" id="PF01478">
    <property type="entry name" value="Peptidase_A24"/>
    <property type="match status" value="1"/>
</dbReference>